<evidence type="ECO:0000313" key="2">
    <source>
        <dbReference type="Proteomes" id="UP001631969"/>
    </source>
</evidence>
<keyword evidence="2" id="KW-1185">Reference proteome</keyword>
<accession>A0ACC7P436</accession>
<reference evidence="1" key="1">
    <citation type="submission" date="2024-12" db="EMBL/GenBank/DDBJ databases">
        <authorList>
            <person name="Wu N."/>
        </authorList>
    </citation>
    <scope>NUCLEOTIDE SEQUENCE</scope>
    <source>
        <strain evidence="1">P15</strain>
    </source>
</reference>
<name>A0ACC7P436_9BACL</name>
<comment type="caution">
    <text evidence="1">The sequence shown here is derived from an EMBL/GenBank/DDBJ whole genome shotgun (WGS) entry which is preliminary data.</text>
</comment>
<sequence>MHAVGDFDGDGIWEAAALSRAQDGLWLTVYKYSGWGWTETGRWQWPDLAVQAFYAVPAAVNGRSGHNLVVGWAAETQASLSVMDWTAEGPSERVRYALSGGESSAQRAQVLLPASVNTTSGQLWGYVDAGGKLRLPAVYDYAESFQDNGLAVVSKNGKSGIINTRGQFVVEPRFDSIGEFSEGRASVSDDKGSYVIDEQGRRVTPPDKVYSYIQPYSEGRALFYQTGQGENAAYGYLDRDGAEVIPASYMEGNDFANGKALVKVKNGLYRLIGLNGETLSELPFAFVGPPAEGVLAYQDTDGGKYGYVNEQGAVVIAPAFTGAQPFQAGHAVVNTAEDYGANYGLIDKAGKFTIPAGYSDIRLLGLGRAALGKPIDPARPYVGTRYAISDLNGNLYSNFQFLAVEDFKRGAASVQDGKNTYFIGPDGKRITRLPLVPGSGTLSFEDGLIRAQVDNRLSYLTQSGRLVWTQNTVIPLTPPYRVRELKYKPNKDYLVYYPQVDGITPPSVREQVNRRLAELSKVKPVPAGQQLESSYTGDFQVMFYRGRLLQLLLEGYDYPFGAAHGMPSRVYPPLDLGSGRFYELKDLFKADSNYLQVLSAIVKKQIDSGAYPYVWPDNYKGITADQLFYVTENDLHLLFTPYEIAPYAAGFPEFKIPFAELDPILDKTGAFWRSFHP</sequence>
<gene>
    <name evidence="1" type="ORF">ACI1P1_17400</name>
</gene>
<organism evidence="1 2">
    <name type="scientific">Paenibacillus mesotrionivorans</name>
    <dbReference type="NCBI Taxonomy" id="3160968"/>
    <lineage>
        <taxon>Bacteria</taxon>
        <taxon>Bacillati</taxon>
        <taxon>Bacillota</taxon>
        <taxon>Bacilli</taxon>
        <taxon>Bacillales</taxon>
        <taxon>Paenibacillaceae</taxon>
        <taxon>Paenibacillus</taxon>
    </lineage>
</organism>
<protein>
    <submittedName>
        <fullName evidence="1">WG repeat-containing protein</fullName>
    </submittedName>
</protein>
<evidence type="ECO:0000313" key="1">
    <source>
        <dbReference type="EMBL" id="MFM9330077.1"/>
    </source>
</evidence>
<dbReference type="EMBL" id="JBJURJ010000011">
    <property type="protein sequence ID" value="MFM9330077.1"/>
    <property type="molecule type" value="Genomic_DNA"/>
</dbReference>
<dbReference type="Proteomes" id="UP001631969">
    <property type="component" value="Unassembled WGS sequence"/>
</dbReference>
<proteinExistence type="predicted"/>